<organism evidence="2">
    <name type="scientific">Sipha flava</name>
    <name type="common">yellow sugarcane aphid</name>
    <dbReference type="NCBI Taxonomy" id="143950"/>
    <lineage>
        <taxon>Eukaryota</taxon>
        <taxon>Metazoa</taxon>
        <taxon>Ecdysozoa</taxon>
        <taxon>Arthropoda</taxon>
        <taxon>Hexapoda</taxon>
        <taxon>Insecta</taxon>
        <taxon>Pterygota</taxon>
        <taxon>Neoptera</taxon>
        <taxon>Paraneoptera</taxon>
        <taxon>Hemiptera</taxon>
        <taxon>Sternorrhyncha</taxon>
        <taxon>Aphidomorpha</taxon>
        <taxon>Aphidoidea</taxon>
        <taxon>Aphididae</taxon>
        <taxon>Sipha</taxon>
    </lineage>
</organism>
<evidence type="ECO:0000256" key="1">
    <source>
        <dbReference type="SAM" id="SignalP"/>
    </source>
</evidence>
<dbReference type="EMBL" id="GGMS01010290">
    <property type="protein sequence ID" value="MBY79493.1"/>
    <property type="molecule type" value="Transcribed_RNA"/>
</dbReference>
<name>A0A2S2QP93_9HEMI</name>
<protein>
    <submittedName>
        <fullName evidence="2">Uncharacterized protein</fullName>
    </submittedName>
</protein>
<gene>
    <name evidence="2" type="ORF">g.8185</name>
</gene>
<evidence type="ECO:0000313" key="2">
    <source>
        <dbReference type="EMBL" id="MBY79493.1"/>
    </source>
</evidence>
<keyword evidence="1" id="KW-0732">Signal</keyword>
<dbReference type="AlphaFoldDB" id="A0A2S2QP93"/>
<feature type="signal peptide" evidence="1">
    <location>
        <begin position="1"/>
        <end position="22"/>
    </location>
</feature>
<accession>A0A2S2QP93</accession>
<reference evidence="2" key="1">
    <citation type="submission" date="2018-04" db="EMBL/GenBank/DDBJ databases">
        <title>Transcriptome assembly of Sipha flava.</title>
        <authorList>
            <person name="Scully E.D."/>
            <person name="Geib S.M."/>
            <person name="Palmer N.A."/>
            <person name="Koch K."/>
            <person name="Bradshaw J."/>
            <person name="Heng-Moss T."/>
            <person name="Sarath G."/>
        </authorList>
    </citation>
    <scope>NUCLEOTIDE SEQUENCE</scope>
</reference>
<proteinExistence type="predicted"/>
<sequence>MFNMSKTKLLILSLMVIKPICSTNDYTKLIKVGDTVETYVKRMKNRDLPNLGESYEEFTKNCKNSDFTLDEYEKLMDSFPIIYELLDSFARRKQGSITYEDENLNYLIEYYPEVYESYSEYIKRIENKEDSRKSKSVRKSSNSSENSAKTEFILTHDMFRNLKRIFPNIGESYENYILRIKQYGIKGLSLDYFSSFITLIPKRHESLTSYLSRFKVGHAFIIMNNWKIPRKVDTYIGLKRLIPRLGESYLEYEKRMTEIDLSSMQLDIFNTFQKLYPQLNEEFRQYSFRNNSFDYSKIIYLDELQQVEFTLLKRRLPILFENFDAYKSRIMEYDNDNDSTIVYEEFYNARRMYPKLSESYNEYSKRLSDLSLEIWSENFFLEFKMNYPQIDYSYEDLHKNTNAPMLGLTYAEYGNHVQLDRNKFEILKTSKSSVLC</sequence>
<feature type="chain" id="PRO_5015566673" evidence="1">
    <location>
        <begin position="23"/>
        <end position="436"/>
    </location>
</feature>